<evidence type="ECO:0000256" key="3">
    <source>
        <dbReference type="ARBA" id="ARBA00022723"/>
    </source>
</evidence>
<accession>A0A0H3DMW4</accession>
<dbReference type="HOGENOM" id="CLU_089696_1_1_14"/>
<reference evidence="10 11" key="1">
    <citation type="journal article" date="2010" name="Appl. Environ. Microbiol.">
        <title>Targeted chromosomal knockouts in Mycoplasma pneumoniae.</title>
        <authorList>
            <person name="Krishnakumar R."/>
            <person name="Assad-Garcia N."/>
            <person name="Benders G.A."/>
            <person name="Phan Q."/>
            <person name="Montague M.G."/>
            <person name="Glass J.I."/>
        </authorList>
    </citation>
    <scope>NUCLEOTIDE SEQUENCE [LARGE SCALE GENOMIC DNA]</scope>
    <source>
        <strain evidence="11">ATCC 15531 / DSM 22911 / NBRC 14401 / NCTC 10119 / FH</strain>
    </source>
</reference>
<dbReference type="Proteomes" id="UP000007756">
    <property type="component" value="Chromosome"/>
</dbReference>
<dbReference type="GO" id="GO:0006633">
    <property type="term" value="P:fatty acid biosynthetic process"/>
    <property type="evidence" value="ECO:0007669"/>
    <property type="project" value="UniProtKB-UniRule"/>
</dbReference>
<sequence length="119" mass="13774">MILGIGIDLVEIKRFEQLARQTDNCFAKRLLTSTEYAHYAKLRKDSEKSSFLAVHWSLKEAIYKAVNHIKPLFSQLEITKKNQRYNCQIDPKIELLLSVSYSSNNITAICLAQQTPWKN</sequence>
<dbReference type="eggNOG" id="COG0736">
    <property type="taxonomic scope" value="Bacteria"/>
</dbReference>
<feature type="domain" description="4'-phosphopantetheinyl transferase" evidence="9">
    <location>
        <begin position="4"/>
        <end position="68"/>
    </location>
</feature>
<feature type="binding site" evidence="8">
    <location>
        <position position="8"/>
    </location>
    <ligand>
        <name>Mg(2+)</name>
        <dbReference type="ChEBI" id="CHEBI:18420"/>
    </ligand>
</feature>
<dbReference type="GO" id="GO:0000287">
    <property type="term" value="F:magnesium ion binding"/>
    <property type="evidence" value="ECO:0007669"/>
    <property type="project" value="UniProtKB-UniRule"/>
</dbReference>
<dbReference type="PATRIC" id="fig|722438.3.peg.333"/>
<keyword evidence="8" id="KW-0963">Cytoplasm</keyword>
<dbReference type="PaxDb" id="722438-MPNE_0340"/>
<dbReference type="GO" id="GO:0005737">
    <property type="term" value="C:cytoplasm"/>
    <property type="evidence" value="ECO:0007669"/>
    <property type="project" value="UniProtKB-SubCell"/>
</dbReference>
<dbReference type="SUPFAM" id="SSF56214">
    <property type="entry name" value="4'-phosphopantetheinyl transferase"/>
    <property type="match status" value="1"/>
</dbReference>
<keyword evidence="5 8" id="KW-0460">Magnesium</keyword>
<keyword evidence="1 8" id="KW-0444">Lipid biosynthesis</keyword>
<dbReference type="EC" id="2.7.8.7" evidence="8"/>
<dbReference type="STRING" id="722438.F539_01650"/>
<comment type="catalytic activity">
    <reaction evidence="8">
        <text>apo-[ACP] + CoA = holo-[ACP] + adenosine 3',5'-bisphosphate + H(+)</text>
        <dbReference type="Rhea" id="RHEA:12068"/>
        <dbReference type="Rhea" id="RHEA-COMP:9685"/>
        <dbReference type="Rhea" id="RHEA-COMP:9690"/>
        <dbReference type="ChEBI" id="CHEBI:15378"/>
        <dbReference type="ChEBI" id="CHEBI:29999"/>
        <dbReference type="ChEBI" id="CHEBI:57287"/>
        <dbReference type="ChEBI" id="CHEBI:58343"/>
        <dbReference type="ChEBI" id="CHEBI:64479"/>
        <dbReference type="EC" id="2.7.8.7"/>
    </reaction>
</comment>
<dbReference type="Gene3D" id="3.90.470.20">
    <property type="entry name" value="4'-phosphopantetheinyl transferase domain"/>
    <property type="match status" value="1"/>
</dbReference>
<dbReference type="InterPro" id="IPR008278">
    <property type="entry name" value="4-PPantetheinyl_Trfase_dom"/>
</dbReference>
<protein>
    <recommendedName>
        <fullName evidence="8">Holo-[acyl-carrier-protein] synthase</fullName>
        <shortName evidence="8">Holo-ACP synthase</shortName>
        <ecNumber evidence="8">2.7.8.7</ecNumber>
    </recommendedName>
    <alternativeName>
        <fullName evidence="8">4'-phosphopantetheinyl transferase AcpS</fullName>
    </alternativeName>
</protein>
<comment type="cofactor">
    <cofactor evidence="8">
        <name>Mg(2+)</name>
        <dbReference type="ChEBI" id="CHEBI:18420"/>
    </cofactor>
</comment>
<dbReference type="NCBIfam" id="TIGR00556">
    <property type="entry name" value="pantethn_trn"/>
    <property type="match status" value="1"/>
</dbReference>
<dbReference type="AlphaFoldDB" id="A0A0H3DMW4"/>
<comment type="similarity">
    <text evidence="8">Belongs to the P-Pant transferase superfamily. AcpS family.</text>
</comment>
<evidence type="ECO:0000256" key="5">
    <source>
        <dbReference type="ARBA" id="ARBA00022842"/>
    </source>
</evidence>
<comment type="subcellular location">
    <subcellularLocation>
        <location evidence="8">Cytoplasm</location>
    </subcellularLocation>
</comment>
<evidence type="ECO:0000313" key="11">
    <source>
        <dbReference type="Proteomes" id="UP000007756"/>
    </source>
</evidence>
<evidence type="ECO:0000313" key="10">
    <source>
        <dbReference type="EMBL" id="ADK87072.1"/>
    </source>
</evidence>
<keyword evidence="3 8" id="KW-0479">Metal-binding</keyword>
<keyword evidence="6 8" id="KW-0443">Lipid metabolism</keyword>
<dbReference type="NCBIfam" id="NF000835">
    <property type="entry name" value="PRK00070.4-1"/>
    <property type="match status" value="1"/>
</dbReference>
<evidence type="ECO:0000256" key="6">
    <source>
        <dbReference type="ARBA" id="ARBA00023098"/>
    </source>
</evidence>
<dbReference type="InterPro" id="IPR002582">
    <property type="entry name" value="ACPS"/>
</dbReference>
<keyword evidence="4 8" id="KW-0276">Fatty acid metabolism</keyword>
<dbReference type="GO" id="GO:0008897">
    <property type="term" value="F:holo-[acyl-carrier-protein] synthase activity"/>
    <property type="evidence" value="ECO:0007669"/>
    <property type="project" value="UniProtKB-UniRule"/>
</dbReference>
<dbReference type="RefSeq" id="WP_010874655.1">
    <property type="nucleotide sequence ID" value="NZ_CP010546.1"/>
</dbReference>
<evidence type="ECO:0000256" key="4">
    <source>
        <dbReference type="ARBA" id="ARBA00022832"/>
    </source>
</evidence>
<evidence type="ECO:0000259" key="9">
    <source>
        <dbReference type="Pfam" id="PF01648"/>
    </source>
</evidence>
<dbReference type="EMBL" id="CP002077">
    <property type="protein sequence ID" value="ADK87072.1"/>
    <property type="molecule type" value="Genomic_DNA"/>
</dbReference>
<dbReference type="SMR" id="A0A0H3DMW4"/>
<dbReference type="InterPro" id="IPR037143">
    <property type="entry name" value="4-PPantetheinyl_Trfase_dom_sf"/>
</dbReference>
<organism evidence="10 11">
    <name type="scientific">Mycoplasmoides pneumoniae (strain ATCC 15531 / DSM 23978 / CIP 103766 / NBRC 14401 / NCTC 10119 / FH)</name>
    <name type="common">Mycoplasma pneumoniae</name>
    <dbReference type="NCBI Taxonomy" id="722438"/>
    <lineage>
        <taxon>Bacteria</taxon>
        <taxon>Bacillati</taxon>
        <taxon>Mycoplasmatota</taxon>
        <taxon>Mycoplasmoidales</taxon>
        <taxon>Mycoplasmoidaceae</taxon>
        <taxon>Mycoplasmoides</taxon>
    </lineage>
</organism>
<evidence type="ECO:0000256" key="1">
    <source>
        <dbReference type="ARBA" id="ARBA00022516"/>
    </source>
</evidence>
<dbReference type="KEGG" id="mpj:MPNE_0340"/>
<dbReference type="HAMAP" id="MF_00101">
    <property type="entry name" value="AcpS"/>
    <property type="match status" value="1"/>
</dbReference>
<evidence type="ECO:0000256" key="7">
    <source>
        <dbReference type="ARBA" id="ARBA00023160"/>
    </source>
</evidence>
<evidence type="ECO:0000256" key="2">
    <source>
        <dbReference type="ARBA" id="ARBA00022679"/>
    </source>
</evidence>
<keyword evidence="7 8" id="KW-0275">Fatty acid biosynthesis</keyword>
<gene>
    <name evidence="8" type="primary">acpS</name>
    <name evidence="10" type="ordered locus">MPNE_0340</name>
</gene>
<dbReference type="GeneID" id="66609055"/>
<comment type="function">
    <text evidence="8">Transfers the 4'-phosphopantetheine moiety from coenzyme A to a Ser of acyl-carrier-protein.</text>
</comment>
<name>A0A0H3DMW4_MYCPB</name>
<proteinExistence type="inferred from homology"/>
<dbReference type="Pfam" id="PF01648">
    <property type="entry name" value="ACPS"/>
    <property type="match status" value="1"/>
</dbReference>
<dbReference type="InterPro" id="IPR004568">
    <property type="entry name" value="Ppantetheine-prot_Trfase_dom"/>
</dbReference>
<keyword evidence="2 8" id="KW-0808">Transferase</keyword>
<feature type="binding site" evidence="8">
    <location>
        <position position="60"/>
    </location>
    <ligand>
        <name>Mg(2+)</name>
        <dbReference type="ChEBI" id="CHEBI:18420"/>
    </ligand>
</feature>
<evidence type="ECO:0000256" key="8">
    <source>
        <dbReference type="HAMAP-Rule" id="MF_00101"/>
    </source>
</evidence>